<dbReference type="Pfam" id="PF02537">
    <property type="entry name" value="CRCB"/>
    <property type="match status" value="1"/>
</dbReference>
<dbReference type="PANTHER" id="PTHR28259:SF1">
    <property type="entry name" value="FLUORIDE EXPORT PROTEIN 1-RELATED"/>
    <property type="match status" value="1"/>
</dbReference>
<keyword evidence="10" id="KW-0813">Transport</keyword>
<evidence type="ECO:0000256" key="9">
    <source>
        <dbReference type="ARBA" id="ARBA00049940"/>
    </source>
</evidence>
<keyword evidence="3 10" id="KW-0812">Transmembrane</keyword>
<dbReference type="EMBL" id="BAAAOB010000001">
    <property type="protein sequence ID" value="GAA1783560.1"/>
    <property type="molecule type" value="Genomic_DNA"/>
</dbReference>
<evidence type="ECO:0000256" key="3">
    <source>
        <dbReference type="ARBA" id="ARBA00022692"/>
    </source>
</evidence>
<keyword evidence="10" id="KW-0406">Ion transport</keyword>
<feature type="binding site" evidence="10">
    <location>
        <position position="90"/>
    </location>
    <ligand>
        <name>Na(+)</name>
        <dbReference type="ChEBI" id="CHEBI:29101"/>
        <note>structural</note>
    </ligand>
</feature>
<keyword evidence="10" id="KW-0479">Metal-binding</keyword>
<keyword evidence="2 10" id="KW-1003">Cell membrane</keyword>
<feature type="binding site" evidence="10">
    <location>
        <position position="87"/>
    </location>
    <ligand>
        <name>Na(+)</name>
        <dbReference type="ChEBI" id="CHEBI:29101"/>
        <note>structural</note>
    </ligand>
</feature>
<dbReference type="Proteomes" id="UP001500851">
    <property type="component" value="Unassembled WGS sequence"/>
</dbReference>
<feature type="transmembrane region" description="Helical" evidence="10">
    <location>
        <begin position="111"/>
        <end position="134"/>
    </location>
</feature>
<dbReference type="PANTHER" id="PTHR28259">
    <property type="entry name" value="FLUORIDE EXPORT PROTEIN 1-RELATED"/>
    <property type="match status" value="1"/>
</dbReference>
<gene>
    <name evidence="10 11" type="primary">crcB</name>
    <name evidence="10" type="synonym">fluC</name>
    <name evidence="11" type="ORF">GCM10009768_10500</name>
</gene>
<evidence type="ECO:0000256" key="8">
    <source>
        <dbReference type="ARBA" id="ARBA00035585"/>
    </source>
</evidence>
<evidence type="ECO:0000256" key="4">
    <source>
        <dbReference type="ARBA" id="ARBA00022989"/>
    </source>
</evidence>
<feature type="transmembrane region" description="Helical" evidence="10">
    <location>
        <begin position="44"/>
        <end position="67"/>
    </location>
</feature>
<comment type="activity regulation">
    <text evidence="10">Na(+) is not transported, but it plays an essential structural role and its presence is essential for fluoride channel function.</text>
</comment>
<evidence type="ECO:0000256" key="2">
    <source>
        <dbReference type="ARBA" id="ARBA00022475"/>
    </source>
</evidence>
<comment type="similarity">
    <text evidence="7 10">Belongs to the fluoride channel Fluc/FEX (TC 1.A.43) family.</text>
</comment>
<evidence type="ECO:0000313" key="12">
    <source>
        <dbReference type="Proteomes" id="UP001500851"/>
    </source>
</evidence>
<keyword evidence="6 10" id="KW-0407">Ion channel</keyword>
<evidence type="ECO:0000256" key="6">
    <source>
        <dbReference type="ARBA" id="ARBA00023303"/>
    </source>
</evidence>
<evidence type="ECO:0000256" key="10">
    <source>
        <dbReference type="HAMAP-Rule" id="MF_00454"/>
    </source>
</evidence>
<evidence type="ECO:0000256" key="7">
    <source>
        <dbReference type="ARBA" id="ARBA00035120"/>
    </source>
</evidence>
<keyword evidence="12" id="KW-1185">Reference proteome</keyword>
<comment type="caution">
    <text evidence="10">Lacks conserved residue(s) required for the propagation of feature annotation.</text>
</comment>
<organism evidence="11 12">
    <name type="scientific">Leucobacter iarius</name>
    <dbReference type="NCBI Taxonomy" id="333963"/>
    <lineage>
        <taxon>Bacteria</taxon>
        <taxon>Bacillati</taxon>
        <taxon>Actinomycetota</taxon>
        <taxon>Actinomycetes</taxon>
        <taxon>Micrococcales</taxon>
        <taxon>Microbacteriaceae</taxon>
        <taxon>Leucobacter</taxon>
    </lineage>
</organism>
<evidence type="ECO:0000313" key="11">
    <source>
        <dbReference type="EMBL" id="GAA1783560.1"/>
    </source>
</evidence>
<name>A0ABP4XHS4_9MICO</name>
<comment type="function">
    <text evidence="9 10">Fluoride-specific ion channel. Important for reducing fluoride concentration in the cell, thus reducing its toxicity.</text>
</comment>
<reference evidence="12" key="1">
    <citation type="journal article" date="2019" name="Int. J. Syst. Evol. Microbiol.">
        <title>The Global Catalogue of Microorganisms (GCM) 10K type strain sequencing project: providing services to taxonomists for standard genome sequencing and annotation.</title>
        <authorList>
            <consortium name="The Broad Institute Genomics Platform"/>
            <consortium name="The Broad Institute Genome Sequencing Center for Infectious Disease"/>
            <person name="Wu L."/>
            <person name="Ma J."/>
        </authorList>
    </citation>
    <scope>NUCLEOTIDE SEQUENCE [LARGE SCALE GENOMIC DNA]</scope>
    <source>
        <strain evidence="12">JCM 14736</strain>
    </source>
</reference>
<keyword evidence="10" id="KW-0915">Sodium</keyword>
<evidence type="ECO:0000256" key="5">
    <source>
        <dbReference type="ARBA" id="ARBA00023136"/>
    </source>
</evidence>
<dbReference type="RefSeq" id="WP_344030211.1">
    <property type="nucleotide sequence ID" value="NZ_BAAAOB010000001.1"/>
</dbReference>
<comment type="catalytic activity">
    <reaction evidence="8">
        <text>fluoride(in) = fluoride(out)</text>
        <dbReference type="Rhea" id="RHEA:76159"/>
        <dbReference type="ChEBI" id="CHEBI:17051"/>
    </reaction>
    <physiologicalReaction direction="left-to-right" evidence="8">
        <dbReference type="Rhea" id="RHEA:76160"/>
    </physiologicalReaction>
</comment>
<evidence type="ECO:0000256" key="1">
    <source>
        <dbReference type="ARBA" id="ARBA00004651"/>
    </source>
</evidence>
<accession>A0ABP4XHS4</accession>
<dbReference type="InterPro" id="IPR003691">
    <property type="entry name" value="FluC"/>
</dbReference>
<dbReference type="HAMAP" id="MF_00454">
    <property type="entry name" value="FluC"/>
    <property type="match status" value="1"/>
</dbReference>
<keyword evidence="4 10" id="KW-1133">Transmembrane helix</keyword>
<keyword evidence="5 10" id="KW-0472">Membrane</keyword>
<protein>
    <recommendedName>
        <fullName evidence="10">Fluoride-specific ion channel FluC</fullName>
    </recommendedName>
</protein>
<comment type="subcellular location">
    <subcellularLocation>
        <location evidence="1 10">Cell membrane</location>
        <topology evidence="1 10">Multi-pass membrane protein</topology>
    </subcellularLocation>
</comment>
<sequence length="137" mass="13848">MTPLLLLGVALAGGVGAVARFSFDAAMQPLLRRLERPGSHGFPWATLLINVSGSLVLGMLAALAGLAGGAQVLPHEWFAVLGTGFLGGYTTFSTASVDAARLIAARRWNAALGYAGGTAVLSTLAAAAGFWGLAPLV</sequence>
<comment type="caution">
    <text evidence="11">The sequence shown here is derived from an EMBL/GenBank/DDBJ whole genome shotgun (WGS) entry which is preliminary data.</text>
</comment>
<proteinExistence type="inferred from homology"/>